<sequence length="128" mass="14429">MLMENLVRTGAGQFEPRLTSREVDNFPLANITHPDYDRHPLLRDAHVMTVEVPAGSALFLPAYWFHQVESFAAPGELNVAVNYWFQGHSLATRLYRTLRENVFVNCTLPAAPGQLHPCRNSVLPEDEG</sequence>
<dbReference type="EMBL" id="HBIR01039147">
    <property type="protein sequence ID" value="CAE0571014.1"/>
    <property type="molecule type" value="Transcribed_RNA"/>
</dbReference>
<organism evidence="2">
    <name type="scientific">Emiliania huxleyi</name>
    <name type="common">Coccolithophore</name>
    <name type="synonym">Pontosphaera huxleyi</name>
    <dbReference type="NCBI Taxonomy" id="2903"/>
    <lineage>
        <taxon>Eukaryota</taxon>
        <taxon>Haptista</taxon>
        <taxon>Haptophyta</taxon>
        <taxon>Prymnesiophyceae</taxon>
        <taxon>Isochrysidales</taxon>
        <taxon>Noelaerhabdaceae</taxon>
        <taxon>Emiliania</taxon>
    </lineage>
</organism>
<evidence type="ECO:0000259" key="1">
    <source>
        <dbReference type="Pfam" id="PF13621"/>
    </source>
</evidence>
<dbReference type="AlphaFoldDB" id="A0A6V2TL09"/>
<dbReference type="InterPro" id="IPR041667">
    <property type="entry name" value="Cupin_8"/>
</dbReference>
<dbReference type="PANTHER" id="PTHR12461">
    <property type="entry name" value="HYPOXIA-INDUCIBLE FACTOR 1 ALPHA INHIBITOR-RELATED"/>
    <property type="match status" value="1"/>
</dbReference>
<dbReference type="PANTHER" id="PTHR12461:SF105">
    <property type="entry name" value="HYPOXIA-INDUCIBLE FACTOR 1-ALPHA INHIBITOR"/>
    <property type="match status" value="1"/>
</dbReference>
<dbReference type="EMBL" id="HBIR01039144">
    <property type="protein sequence ID" value="CAE0571008.1"/>
    <property type="molecule type" value="Transcribed_RNA"/>
</dbReference>
<accession>A0A6V2TL09</accession>
<dbReference type="InterPro" id="IPR014710">
    <property type="entry name" value="RmlC-like_jellyroll"/>
</dbReference>
<proteinExistence type="predicted"/>
<feature type="domain" description="Cupin-like" evidence="1">
    <location>
        <begin position="21"/>
        <end position="87"/>
    </location>
</feature>
<dbReference type="Pfam" id="PF13621">
    <property type="entry name" value="Cupin_8"/>
    <property type="match status" value="1"/>
</dbReference>
<name>A0A6V2TL09_EMIHU</name>
<protein>
    <recommendedName>
        <fullName evidence="1">Cupin-like domain-containing protein</fullName>
    </recommendedName>
</protein>
<dbReference type="SUPFAM" id="SSF51197">
    <property type="entry name" value="Clavaminate synthase-like"/>
    <property type="match status" value="1"/>
</dbReference>
<gene>
    <name evidence="2" type="ORF">EHUX00137_LOCUS30519</name>
    <name evidence="3" type="ORF">EHUX00137_LOCUS30521</name>
</gene>
<reference evidence="2" key="1">
    <citation type="submission" date="2021-01" db="EMBL/GenBank/DDBJ databases">
        <authorList>
            <person name="Corre E."/>
            <person name="Pelletier E."/>
            <person name="Niang G."/>
            <person name="Scheremetjew M."/>
            <person name="Finn R."/>
            <person name="Kale V."/>
            <person name="Holt S."/>
            <person name="Cochrane G."/>
            <person name="Meng A."/>
            <person name="Brown T."/>
            <person name="Cohen L."/>
        </authorList>
    </citation>
    <scope>NUCLEOTIDE SEQUENCE</scope>
    <source>
        <strain evidence="2">379</strain>
    </source>
</reference>
<evidence type="ECO:0000313" key="2">
    <source>
        <dbReference type="EMBL" id="CAE0571008.1"/>
    </source>
</evidence>
<dbReference type="Gene3D" id="2.60.120.10">
    <property type="entry name" value="Jelly Rolls"/>
    <property type="match status" value="1"/>
</dbReference>
<evidence type="ECO:0000313" key="3">
    <source>
        <dbReference type="EMBL" id="CAE0571014.1"/>
    </source>
</evidence>